<feature type="transmembrane region" description="Helical" evidence="1">
    <location>
        <begin position="12"/>
        <end position="29"/>
    </location>
</feature>
<evidence type="ECO:0000313" key="2">
    <source>
        <dbReference type="EMBL" id="SOD15313.1"/>
    </source>
</evidence>
<sequence length="44" mass="5173">MNREELMQSKWVKILFPIIILIVAIGIYQNGYALGQWIYAKLHP</sequence>
<keyword evidence="1" id="KW-1133">Transmembrane helix</keyword>
<keyword evidence="1" id="KW-0812">Transmembrane</keyword>
<proteinExistence type="predicted"/>
<evidence type="ECO:0000313" key="3">
    <source>
        <dbReference type="Proteomes" id="UP000219281"/>
    </source>
</evidence>
<name>A0A286A079_9SPHI</name>
<dbReference type="EMBL" id="OCMT01000002">
    <property type="protein sequence ID" value="SOD15313.1"/>
    <property type="molecule type" value="Genomic_DNA"/>
</dbReference>
<evidence type="ECO:0000256" key="1">
    <source>
        <dbReference type="SAM" id="Phobius"/>
    </source>
</evidence>
<keyword evidence="1" id="KW-0472">Membrane</keyword>
<protein>
    <submittedName>
        <fullName evidence="2">Uncharacterized protein</fullName>
    </submittedName>
</protein>
<gene>
    <name evidence="2" type="ORF">SAMN06297358_2300</name>
</gene>
<dbReference type="RefSeq" id="WP_262710536.1">
    <property type="nucleotide sequence ID" value="NZ_OCMT01000002.1"/>
</dbReference>
<dbReference type="Proteomes" id="UP000219281">
    <property type="component" value="Unassembled WGS sequence"/>
</dbReference>
<keyword evidence="3" id="KW-1185">Reference proteome</keyword>
<organism evidence="2 3">
    <name type="scientific">Pedobacter xixiisoli</name>
    <dbReference type="NCBI Taxonomy" id="1476464"/>
    <lineage>
        <taxon>Bacteria</taxon>
        <taxon>Pseudomonadati</taxon>
        <taxon>Bacteroidota</taxon>
        <taxon>Sphingobacteriia</taxon>
        <taxon>Sphingobacteriales</taxon>
        <taxon>Sphingobacteriaceae</taxon>
        <taxon>Pedobacter</taxon>
    </lineage>
</organism>
<dbReference type="AlphaFoldDB" id="A0A286A079"/>
<reference evidence="3" key="1">
    <citation type="submission" date="2017-09" db="EMBL/GenBank/DDBJ databases">
        <authorList>
            <person name="Varghese N."/>
            <person name="Submissions S."/>
        </authorList>
    </citation>
    <scope>NUCLEOTIDE SEQUENCE [LARGE SCALE GENOMIC DNA]</scope>
    <source>
        <strain evidence="3">CGMCC 1.12803</strain>
    </source>
</reference>
<accession>A0A286A079</accession>